<keyword evidence="6" id="KW-1185">Reference proteome</keyword>
<evidence type="ECO:0000313" key="6">
    <source>
        <dbReference type="Proteomes" id="UP000035720"/>
    </source>
</evidence>
<evidence type="ECO:0000313" key="5">
    <source>
        <dbReference type="EMBL" id="CCI51290.1"/>
    </source>
</evidence>
<organism evidence="5 6">
    <name type="scientific">Nostocoides jenkinsii Ben 74</name>
    <dbReference type="NCBI Taxonomy" id="1193518"/>
    <lineage>
        <taxon>Bacteria</taxon>
        <taxon>Bacillati</taxon>
        <taxon>Actinomycetota</taxon>
        <taxon>Actinomycetes</taxon>
        <taxon>Micrococcales</taxon>
        <taxon>Intrasporangiaceae</taxon>
        <taxon>Nostocoides</taxon>
    </lineage>
</organism>
<dbReference type="PRINTS" id="PR00081">
    <property type="entry name" value="GDHRDH"/>
</dbReference>
<evidence type="ECO:0000259" key="4">
    <source>
        <dbReference type="SMART" id="SM00822"/>
    </source>
</evidence>
<feature type="domain" description="Ketoreductase" evidence="4">
    <location>
        <begin position="32"/>
        <end position="214"/>
    </location>
</feature>
<evidence type="ECO:0000256" key="3">
    <source>
        <dbReference type="RuleBase" id="RU000363"/>
    </source>
</evidence>
<reference evidence="5 6" key="1">
    <citation type="journal article" date="2013" name="ISME J.">
        <title>A metabolic model for members of the genus Tetrasphaera involved in enhanced biological phosphorus removal.</title>
        <authorList>
            <person name="Kristiansen R."/>
            <person name="Nguyen H.T.T."/>
            <person name="Saunders A.M."/>
            <person name="Nielsen J.L."/>
            <person name="Wimmer R."/>
            <person name="Le V.Q."/>
            <person name="McIlroy S.J."/>
            <person name="Petrovski S."/>
            <person name="Seviour R.J."/>
            <person name="Calteau A."/>
            <person name="Nielsen K.L."/>
            <person name="Nielsen P.H."/>
        </authorList>
    </citation>
    <scope>NUCLEOTIDE SEQUENCE [LARGE SCALE GENOMIC DNA]</scope>
    <source>
        <strain evidence="5 6">Ben 74</strain>
    </source>
</reference>
<dbReference type="PIRSF" id="PIRSF000126">
    <property type="entry name" value="11-beta-HSD1"/>
    <property type="match status" value="1"/>
</dbReference>
<dbReference type="PANTHER" id="PTHR44196:SF2">
    <property type="entry name" value="SHORT-CHAIN DEHYDROGENASE-RELATED"/>
    <property type="match status" value="1"/>
</dbReference>
<dbReference type="SUPFAM" id="SSF51735">
    <property type="entry name" value="NAD(P)-binding Rossmann-fold domains"/>
    <property type="match status" value="1"/>
</dbReference>
<dbReference type="GO" id="GO:0016491">
    <property type="term" value="F:oxidoreductase activity"/>
    <property type="evidence" value="ECO:0007669"/>
    <property type="project" value="UniProtKB-KW"/>
</dbReference>
<protein>
    <submittedName>
        <fullName evidence="5">Short chain dehydrogenase</fullName>
    </submittedName>
</protein>
<dbReference type="AlphaFoldDB" id="A0A077M679"/>
<dbReference type="Pfam" id="PF00106">
    <property type="entry name" value="adh_short"/>
    <property type="match status" value="1"/>
</dbReference>
<sequence>MTERDQTTGENTAAARRTMTRTTMTRTTMTRTTALVTGATAGIGHEFATQLAARGHDLVLVARDTARLEETAGRLRAAYGIGVEVLAADLSDRAQTEVVAARLAEVHRPVDLLINNAGFGLNARFLDVDVAAEEESLDVMCRAVLVLTHAAARAMVSRGSGRIINISSVASFIAASPYSAAKAWVTVFTESLAHQLAGTGVSATVVCPGFVRTEFHQRAEMDTRSLPKPLWLSASDVVREALADAERGVVVSIPSRRYRAVVMLLRVLPRAVARDPRVVSRHRRT</sequence>
<accession>A0A077M679</accession>
<evidence type="ECO:0000256" key="2">
    <source>
        <dbReference type="ARBA" id="ARBA00023002"/>
    </source>
</evidence>
<dbReference type="RefSeq" id="WP_407667830.1">
    <property type="nucleotide sequence ID" value="NZ_HF571038.1"/>
</dbReference>
<comment type="caution">
    <text evidence="5">The sequence shown here is derived from an EMBL/GenBank/DDBJ whole genome shotgun (WGS) entry which is preliminary data.</text>
</comment>
<dbReference type="InterPro" id="IPR036291">
    <property type="entry name" value="NAD(P)-bd_dom_sf"/>
</dbReference>
<gene>
    <name evidence="5" type="ORF">BN13_10028</name>
</gene>
<keyword evidence="2" id="KW-0560">Oxidoreductase</keyword>
<dbReference type="Proteomes" id="UP000035720">
    <property type="component" value="Unassembled WGS sequence"/>
</dbReference>
<dbReference type="PRINTS" id="PR00080">
    <property type="entry name" value="SDRFAMILY"/>
</dbReference>
<dbReference type="InterPro" id="IPR057326">
    <property type="entry name" value="KR_dom"/>
</dbReference>
<dbReference type="GO" id="GO:0016020">
    <property type="term" value="C:membrane"/>
    <property type="evidence" value="ECO:0007669"/>
    <property type="project" value="TreeGrafter"/>
</dbReference>
<proteinExistence type="inferred from homology"/>
<dbReference type="EMBL" id="CAJC01000001">
    <property type="protein sequence ID" value="CCI51290.1"/>
    <property type="molecule type" value="Genomic_DNA"/>
</dbReference>
<dbReference type="PANTHER" id="PTHR44196">
    <property type="entry name" value="DEHYDROGENASE/REDUCTASE SDR FAMILY MEMBER 7B"/>
    <property type="match status" value="1"/>
</dbReference>
<dbReference type="Gene3D" id="3.40.50.720">
    <property type="entry name" value="NAD(P)-binding Rossmann-like Domain"/>
    <property type="match status" value="1"/>
</dbReference>
<dbReference type="STRING" id="1193518.BN13_10028"/>
<name>A0A077M679_9MICO</name>
<dbReference type="SMART" id="SM00822">
    <property type="entry name" value="PKS_KR"/>
    <property type="match status" value="1"/>
</dbReference>
<dbReference type="InterPro" id="IPR002347">
    <property type="entry name" value="SDR_fam"/>
</dbReference>
<evidence type="ECO:0000256" key="1">
    <source>
        <dbReference type="ARBA" id="ARBA00006484"/>
    </source>
</evidence>
<comment type="similarity">
    <text evidence="1 3">Belongs to the short-chain dehydrogenases/reductases (SDR) family.</text>
</comment>